<reference evidence="1" key="1">
    <citation type="submission" date="2023-10" db="EMBL/GenBank/DDBJ databases">
        <authorList>
            <person name="Chen Y."/>
            <person name="Shah S."/>
            <person name="Dougan E. K."/>
            <person name="Thang M."/>
            <person name="Chan C."/>
        </authorList>
    </citation>
    <scope>NUCLEOTIDE SEQUENCE [LARGE SCALE GENOMIC DNA]</scope>
</reference>
<organism evidence="1 2">
    <name type="scientific">Prorocentrum cordatum</name>
    <dbReference type="NCBI Taxonomy" id="2364126"/>
    <lineage>
        <taxon>Eukaryota</taxon>
        <taxon>Sar</taxon>
        <taxon>Alveolata</taxon>
        <taxon>Dinophyceae</taxon>
        <taxon>Prorocentrales</taxon>
        <taxon>Prorocentraceae</taxon>
        <taxon>Prorocentrum</taxon>
    </lineage>
</organism>
<evidence type="ECO:0000313" key="2">
    <source>
        <dbReference type="Proteomes" id="UP001189429"/>
    </source>
</evidence>
<keyword evidence="2" id="KW-1185">Reference proteome</keyword>
<protein>
    <submittedName>
        <fullName evidence="1">Uncharacterized protein</fullName>
    </submittedName>
</protein>
<comment type="caution">
    <text evidence="1">The sequence shown here is derived from an EMBL/GenBank/DDBJ whole genome shotgun (WGS) entry which is preliminary data.</text>
</comment>
<gene>
    <name evidence="1" type="ORF">PCOR1329_LOCUS32089</name>
</gene>
<evidence type="ECO:0000313" key="1">
    <source>
        <dbReference type="EMBL" id="CAK0834749.1"/>
    </source>
</evidence>
<name>A0ABN9SS63_9DINO</name>
<proteinExistence type="predicted"/>
<accession>A0ABN9SS63</accession>
<dbReference type="Proteomes" id="UP001189429">
    <property type="component" value="Unassembled WGS sequence"/>
</dbReference>
<sequence>MPRTVKWTTLDRSSCTSCSNFDELCSRSAMGQRDQLSRYRLSSMSTKTMSVCFKTQSKMTLLIAGTMTGNAPEACTVAWACLAACFASWFDALLAAGVQLSTFGSSWS</sequence>
<dbReference type="EMBL" id="CAUYUJ010012880">
    <property type="protein sequence ID" value="CAK0834749.1"/>
    <property type="molecule type" value="Genomic_DNA"/>
</dbReference>